<reference evidence="2 3" key="1">
    <citation type="submission" date="2021-01" db="EMBL/GenBank/DDBJ databases">
        <title>Adiantum capillus-veneris genome.</title>
        <authorList>
            <person name="Fang Y."/>
            <person name="Liao Q."/>
        </authorList>
    </citation>
    <scope>NUCLEOTIDE SEQUENCE [LARGE SCALE GENOMIC DNA]</scope>
    <source>
        <strain evidence="2">H3</strain>
        <tissue evidence="2">Leaf</tissue>
    </source>
</reference>
<comment type="caution">
    <text evidence="2">The sequence shown here is derived from an EMBL/GenBank/DDBJ whole genome shotgun (WGS) entry which is preliminary data.</text>
</comment>
<feature type="compositionally biased region" description="Acidic residues" evidence="1">
    <location>
        <begin position="1"/>
        <end position="14"/>
    </location>
</feature>
<accession>A0A9D4ZL05</accession>
<dbReference type="EMBL" id="JABFUD020000005">
    <property type="protein sequence ID" value="KAI5079359.1"/>
    <property type="molecule type" value="Genomic_DNA"/>
</dbReference>
<organism evidence="2 3">
    <name type="scientific">Adiantum capillus-veneris</name>
    <name type="common">Maidenhair fern</name>
    <dbReference type="NCBI Taxonomy" id="13818"/>
    <lineage>
        <taxon>Eukaryota</taxon>
        <taxon>Viridiplantae</taxon>
        <taxon>Streptophyta</taxon>
        <taxon>Embryophyta</taxon>
        <taxon>Tracheophyta</taxon>
        <taxon>Polypodiopsida</taxon>
        <taxon>Polypodiidae</taxon>
        <taxon>Polypodiales</taxon>
        <taxon>Pteridineae</taxon>
        <taxon>Pteridaceae</taxon>
        <taxon>Vittarioideae</taxon>
        <taxon>Adiantum</taxon>
    </lineage>
</organism>
<evidence type="ECO:0000313" key="3">
    <source>
        <dbReference type="Proteomes" id="UP000886520"/>
    </source>
</evidence>
<feature type="compositionally biased region" description="Polar residues" evidence="1">
    <location>
        <begin position="37"/>
        <end position="58"/>
    </location>
</feature>
<proteinExistence type="predicted"/>
<evidence type="ECO:0000313" key="2">
    <source>
        <dbReference type="EMBL" id="KAI5079359.1"/>
    </source>
</evidence>
<keyword evidence="3" id="KW-1185">Reference proteome</keyword>
<sequence>MDQDMADPNTDNDDVQLHDAQLESESSSIEKKCISVARSTSKSPFVDKPTSTSALSSPQKGLVSSKIFEKLSPKQQLLKSKALKKALTFARGLASKPNQDLPAASINFAKQSEEPISDNFTSQLALVPTLRVLCISELFDAITFRFAFEGKVLCKYDTYKIAKANYARHLKADLIDRESKNTITFVVTEVFIDEFVESFDCGEFVRIEGSYVKREVSKDGGTSMWTLYANASTLVVKAESFACALQLYLEHKIRDLLAAKGAIEFAPTIAFVIVKIETSTRADGGDSYRLTIADGPASSDRASLLFVPSRRVDYHRMNLKAAFSQHLSKQVSSMGFGKKVFGSLEIININSLEVEYVCGTCKG</sequence>
<gene>
    <name evidence="2" type="ORF">GOP47_0004838</name>
</gene>
<dbReference type="Proteomes" id="UP000886520">
    <property type="component" value="Chromosome 5"/>
</dbReference>
<feature type="region of interest" description="Disordered" evidence="1">
    <location>
        <begin position="1"/>
        <end position="58"/>
    </location>
</feature>
<name>A0A9D4ZL05_ADICA</name>
<dbReference type="OrthoDB" id="10408934at2759"/>
<evidence type="ECO:0000256" key="1">
    <source>
        <dbReference type="SAM" id="MobiDB-lite"/>
    </source>
</evidence>
<protein>
    <submittedName>
        <fullName evidence="2">Uncharacterized protein</fullName>
    </submittedName>
</protein>
<dbReference type="AlphaFoldDB" id="A0A9D4ZL05"/>